<proteinExistence type="predicted"/>
<name>A0A7X0JF72_9SPHN</name>
<evidence type="ECO:0000313" key="2">
    <source>
        <dbReference type="Proteomes" id="UP000522313"/>
    </source>
</evidence>
<comment type="caution">
    <text evidence="1">The sequence shown here is derived from an EMBL/GenBank/DDBJ whole genome shotgun (WGS) entry which is preliminary data.</text>
</comment>
<dbReference type="AlphaFoldDB" id="A0A7X0JF72"/>
<sequence length="63" mass="6815">MAALSISRHRAMPAVGLETLAHHATAREGVYAATCGAMQHPRAAVFRDSRPIRQPHVFGKIPV</sequence>
<evidence type="ECO:0000313" key="1">
    <source>
        <dbReference type="EMBL" id="MBB6505627.1"/>
    </source>
</evidence>
<gene>
    <name evidence="1" type="ORF">F4693_002622</name>
</gene>
<organism evidence="1 2">
    <name type="scientific">Sphingomonas endophytica</name>
    <dbReference type="NCBI Taxonomy" id="869719"/>
    <lineage>
        <taxon>Bacteria</taxon>
        <taxon>Pseudomonadati</taxon>
        <taxon>Pseudomonadota</taxon>
        <taxon>Alphaproteobacteria</taxon>
        <taxon>Sphingomonadales</taxon>
        <taxon>Sphingomonadaceae</taxon>
        <taxon>Sphingomonas</taxon>
    </lineage>
</organism>
<accession>A0A7X0JF72</accession>
<dbReference type="Proteomes" id="UP000522313">
    <property type="component" value="Unassembled WGS sequence"/>
</dbReference>
<protein>
    <submittedName>
        <fullName evidence="1">Uncharacterized protein</fullName>
    </submittedName>
</protein>
<reference evidence="1 2" key="2">
    <citation type="submission" date="2020-08" db="EMBL/GenBank/DDBJ databases">
        <authorList>
            <person name="Partida-Martinez L."/>
            <person name="Huntemann M."/>
            <person name="Clum A."/>
            <person name="Wang J."/>
            <person name="Palaniappan K."/>
            <person name="Ritter S."/>
            <person name="Chen I.-M."/>
            <person name="Stamatis D."/>
            <person name="Reddy T."/>
            <person name="O'Malley R."/>
            <person name="Daum C."/>
            <person name="Shapiro N."/>
            <person name="Ivanova N."/>
            <person name="Kyrpides N."/>
            <person name="Woyke T."/>
        </authorList>
    </citation>
    <scope>NUCLEOTIDE SEQUENCE [LARGE SCALE GENOMIC DNA]</scope>
    <source>
        <strain evidence="1 2">AS3.13</strain>
    </source>
</reference>
<reference evidence="1 2" key="1">
    <citation type="submission" date="2020-08" db="EMBL/GenBank/DDBJ databases">
        <title>The Agave Microbiome: Exploring the role of microbial communities in plant adaptations to desert environments.</title>
        <authorList>
            <person name="Partida-Martinez L.P."/>
        </authorList>
    </citation>
    <scope>NUCLEOTIDE SEQUENCE [LARGE SCALE GENOMIC DNA]</scope>
    <source>
        <strain evidence="1 2">AS3.13</strain>
    </source>
</reference>
<dbReference type="EMBL" id="JACHBT010000014">
    <property type="protein sequence ID" value="MBB6505627.1"/>
    <property type="molecule type" value="Genomic_DNA"/>
</dbReference>